<protein>
    <recommendedName>
        <fullName evidence="5">N-acetyltransferase domain-containing protein</fullName>
    </recommendedName>
</protein>
<dbReference type="GO" id="GO:0008080">
    <property type="term" value="F:N-acetyltransferase activity"/>
    <property type="evidence" value="ECO:0007669"/>
    <property type="project" value="InterPro"/>
</dbReference>
<dbReference type="NCBIfam" id="TIGR01575">
    <property type="entry name" value="rimI"/>
    <property type="match status" value="1"/>
</dbReference>
<reference evidence="6" key="1">
    <citation type="submission" date="2018-05" db="EMBL/GenBank/DDBJ databases">
        <authorList>
            <person name="Lanie J.A."/>
            <person name="Ng W.-L."/>
            <person name="Kazmierczak K.M."/>
            <person name="Andrzejewski T.M."/>
            <person name="Davidsen T.M."/>
            <person name="Wayne K.J."/>
            <person name="Tettelin H."/>
            <person name="Glass J.I."/>
            <person name="Rusch D."/>
            <person name="Podicherti R."/>
            <person name="Tsui H.-C.T."/>
            <person name="Winkler M.E."/>
        </authorList>
    </citation>
    <scope>NUCLEOTIDE SEQUENCE</scope>
</reference>
<name>A0A381RJK1_9ZZZZ</name>
<evidence type="ECO:0000256" key="3">
    <source>
        <dbReference type="ARBA" id="ARBA00022679"/>
    </source>
</evidence>
<accession>A0A381RJK1</accession>
<dbReference type="CDD" id="cd04301">
    <property type="entry name" value="NAT_SF"/>
    <property type="match status" value="1"/>
</dbReference>
<keyword evidence="2" id="KW-0963">Cytoplasm</keyword>
<dbReference type="InterPro" id="IPR050680">
    <property type="entry name" value="YpeA/RimI_acetyltransf"/>
</dbReference>
<evidence type="ECO:0000256" key="2">
    <source>
        <dbReference type="ARBA" id="ARBA00022490"/>
    </source>
</evidence>
<dbReference type="AlphaFoldDB" id="A0A381RJK1"/>
<dbReference type="Gene3D" id="3.40.630.30">
    <property type="match status" value="1"/>
</dbReference>
<comment type="similarity">
    <text evidence="1">Belongs to the acetyltransferase family. RimI subfamily.</text>
</comment>
<evidence type="ECO:0000256" key="4">
    <source>
        <dbReference type="ARBA" id="ARBA00023315"/>
    </source>
</evidence>
<gene>
    <name evidence="6" type="ORF">METZ01_LOCUS44258</name>
</gene>
<dbReference type="InterPro" id="IPR006464">
    <property type="entry name" value="AcTrfase_RimI/Ard1"/>
</dbReference>
<dbReference type="SUPFAM" id="SSF55729">
    <property type="entry name" value="Acyl-CoA N-acyltransferases (Nat)"/>
    <property type="match status" value="1"/>
</dbReference>
<evidence type="ECO:0000313" key="6">
    <source>
        <dbReference type="EMBL" id="SUZ91404.1"/>
    </source>
</evidence>
<proteinExistence type="inferred from homology"/>
<feature type="domain" description="N-acetyltransferase" evidence="5">
    <location>
        <begin position="100"/>
        <end position="196"/>
    </location>
</feature>
<dbReference type="PANTHER" id="PTHR43420:SF44">
    <property type="entry name" value="ACETYLTRANSFERASE YPEA"/>
    <property type="match status" value="1"/>
</dbReference>
<evidence type="ECO:0000256" key="1">
    <source>
        <dbReference type="ARBA" id="ARBA00005395"/>
    </source>
</evidence>
<dbReference type="Pfam" id="PF00583">
    <property type="entry name" value="Acetyltransf_1"/>
    <property type="match status" value="1"/>
</dbReference>
<keyword evidence="4" id="KW-0012">Acyltransferase</keyword>
<dbReference type="PROSITE" id="PS51186">
    <property type="entry name" value="GNAT"/>
    <property type="match status" value="1"/>
</dbReference>
<evidence type="ECO:0000259" key="5">
    <source>
        <dbReference type="PROSITE" id="PS51186"/>
    </source>
</evidence>
<dbReference type="InterPro" id="IPR000182">
    <property type="entry name" value="GNAT_dom"/>
</dbReference>
<organism evidence="6">
    <name type="scientific">marine metagenome</name>
    <dbReference type="NCBI Taxonomy" id="408172"/>
    <lineage>
        <taxon>unclassified sequences</taxon>
        <taxon>metagenomes</taxon>
        <taxon>ecological metagenomes</taxon>
    </lineage>
</organism>
<dbReference type="EMBL" id="UINC01001972">
    <property type="protein sequence ID" value="SUZ91404.1"/>
    <property type="molecule type" value="Genomic_DNA"/>
</dbReference>
<sequence>MTFSLRTIIDQDIPFVEGIEKEAFPTLWPRTPIKRDMHNKRIAYLVVTDLDQNAMVNHSPNPMDYPTTPPGESPNLYKRLSKTIQSKLFHQAPPRQIPFEQPLGFVSIWFLSDDAHITAIAVSNSWRGHGLGELLMIGGIESAISRNSRVVTLEVRVSNSIAISLYQKYGFKKIGIRKAYYNDNREDAVIMTTEPIRSLSYEHRFSALCHEYSQRHYELGLTLTDSTGSMPSIGLR</sequence>
<dbReference type="InterPro" id="IPR016181">
    <property type="entry name" value="Acyl_CoA_acyltransferase"/>
</dbReference>
<keyword evidence="3" id="KW-0808">Transferase</keyword>
<dbReference type="PANTHER" id="PTHR43420">
    <property type="entry name" value="ACETYLTRANSFERASE"/>
    <property type="match status" value="1"/>
</dbReference>